<dbReference type="SUPFAM" id="SSF51161">
    <property type="entry name" value="Trimeric LpxA-like enzymes"/>
    <property type="match status" value="1"/>
</dbReference>
<evidence type="ECO:0000259" key="7">
    <source>
        <dbReference type="Pfam" id="PF02880"/>
    </source>
</evidence>
<dbReference type="InterPro" id="IPR056729">
    <property type="entry name" value="GMPPB_C"/>
</dbReference>
<feature type="domain" description="Alpha-D-phosphohexomutase alpha/beta/alpha" evidence="7">
    <location>
        <begin position="648"/>
        <end position="742"/>
    </location>
</feature>
<evidence type="ECO:0000313" key="9">
    <source>
        <dbReference type="EMBL" id="CAB4536770.1"/>
    </source>
</evidence>
<dbReference type="InterPro" id="IPR005845">
    <property type="entry name" value="A-D-PHexomutase_a/b/a-II"/>
</dbReference>
<dbReference type="InterPro" id="IPR005846">
    <property type="entry name" value="A-D-PHexomutase_a/b/a-III"/>
</dbReference>
<name>A0A6J6BC96_9ZZZZ</name>
<dbReference type="Pfam" id="PF25087">
    <property type="entry name" value="GMPPB_C"/>
    <property type="match status" value="1"/>
</dbReference>
<dbReference type="Gene3D" id="3.40.120.10">
    <property type="entry name" value="Alpha-D-Glucose-1,6-Bisphosphate, subunit A, domain 3"/>
    <property type="match status" value="3"/>
</dbReference>
<reference evidence="9" key="1">
    <citation type="submission" date="2020-05" db="EMBL/GenBank/DDBJ databases">
        <authorList>
            <person name="Chiriac C."/>
            <person name="Salcher M."/>
            <person name="Ghai R."/>
            <person name="Kavagutti S V."/>
        </authorList>
    </citation>
    <scope>NUCLEOTIDE SEQUENCE</scope>
</reference>
<dbReference type="InterPro" id="IPR029044">
    <property type="entry name" value="Nucleotide-diphossugar_trans"/>
</dbReference>
<dbReference type="GO" id="GO:0005975">
    <property type="term" value="P:carbohydrate metabolic process"/>
    <property type="evidence" value="ECO:0007669"/>
    <property type="project" value="InterPro"/>
</dbReference>
<dbReference type="Gene3D" id="3.90.550.10">
    <property type="entry name" value="Spore Coat Polysaccharide Biosynthesis Protein SpsA, Chain A"/>
    <property type="match status" value="1"/>
</dbReference>
<dbReference type="Pfam" id="PF02878">
    <property type="entry name" value="PGM_PMM_I"/>
    <property type="match status" value="1"/>
</dbReference>
<organism evidence="9">
    <name type="scientific">freshwater metagenome</name>
    <dbReference type="NCBI Taxonomy" id="449393"/>
    <lineage>
        <taxon>unclassified sequences</taxon>
        <taxon>metagenomes</taxon>
        <taxon>ecological metagenomes</taxon>
    </lineage>
</organism>
<feature type="domain" description="Alpha-D-phosphohexomutase alpha/beta/alpha" evidence="6">
    <location>
        <begin position="531"/>
        <end position="629"/>
    </location>
</feature>
<feature type="domain" description="Mannose-1-phosphate guanyltransferase C-terminal" evidence="8">
    <location>
        <begin position="263"/>
        <end position="367"/>
    </location>
</feature>
<dbReference type="Gene3D" id="2.160.10.10">
    <property type="entry name" value="Hexapeptide repeat proteins"/>
    <property type="match status" value="1"/>
</dbReference>
<dbReference type="InterPro" id="IPR011004">
    <property type="entry name" value="Trimer_LpxA-like_sf"/>
</dbReference>
<dbReference type="InterPro" id="IPR016055">
    <property type="entry name" value="A-D-PHexomutase_a/b/a-I/II/III"/>
</dbReference>
<comment type="similarity">
    <text evidence="2">Belongs to the phosphohexose mutase family.</text>
</comment>
<dbReference type="Pfam" id="PF02880">
    <property type="entry name" value="PGM_PMM_III"/>
    <property type="match status" value="1"/>
</dbReference>
<evidence type="ECO:0000259" key="5">
    <source>
        <dbReference type="Pfam" id="PF02878"/>
    </source>
</evidence>
<evidence type="ECO:0000259" key="4">
    <source>
        <dbReference type="Pfam" id="PF00483"/>
    </source>
</evidence>
<evidence type="ECO:0000259" key="6">
    <source>
        <dbReference type="Pfam" id="PF02879"/>
    </source>
</evidence>
<dbReference type="SUPFAM" id="SSF53738">
    <property type="entry name" value="Phosphoglucomutase, first 3 domains"/>
    <property type="match status" value="3"/>
</dbReference>
<sequence length="827" mass="88676">MKAVIMAGGEGTRLRPLTSNAPKPMLPVANRPMMEHIITLLKEHGFDEIVVTVAFLANHIKTYFGDGSEFGVSIRYADEPVPLGTAGSVGNARAFLDDTFLVISGDVLTDIDLTKLLEFHRDRGSVATIGLTPVENPLEFGIVITREDGSIERFLEKPTWGQVFSDTINTGIYVLEPEIFDHIPEGRSVDFSGEVFPALLAAGTPLFGAVVEGYWEDVGTLEAYLSAHRDVLDGKVRASVPGFLVNDAVWLGEGAEISPDAQVIGPCVIGPGCKIEAGGRVGEYTVLGSNVRLLSDVQIERSVLHDNVYVGHGSRMRGAVIGRSSSIRSNVRLDEGVVIGDEVFVGNEAVVSSDVKVFPFKTIEDGAVVNSSIVWESKGARSLFGRDGVKGLANVDVTPEFAVRVAMAYGTALRKGTTVVTSRDSSRAARMLKRAMMAGLNAAGIDVLDLEVASVPVTRFLVRSPRATGGLTVRLDHDDPDRVVVRFFDGAGSDITEESQRKIERLFQREDTRRALAEEVGDIQFPPRALEEYTVALEATVEPASIRAHRFKLVVDYSYGAASTVMPTLLGKLGADVLAVNPYVSTAGRVGFDAEQALARVAGLVRASGAHLGAVIDADGERLRLVDDVGRVLDDTEAMLAFVELVADHLLGDTIALPVNATRCAGDIARAHGVQVVPTKLSAPALMAAANDPGVGFAADGNGGYILPGFLPAFDGAAALLKMLDLLARSNRTLSTVVDGLPKVHLVHETVVTPWEQKGMVMRSLMEMGSRNVELVDGVKINHANGWMLALPDPEDPVTHVWAEAGTDSDARQLAQEYARRIRQLVR</sequence>
<evidence type="ECO:0000256" key="1">
    <source>
        <dbReference type="ARBA" id="ARBA00007274"/>
    </source>
</evidence>
<accession>A0A6J6BC96</accession>
<evidence type="ECO:0000256" key="2">
    <source>
        <dbReference type="ARBA" id="ARBA00010231"/>
    </source>
</evidence>
<evidence type="ECO:0000259" key="8">
    <source>
        <dbReference type="Pfam" id="PF25087"/>
    </source>
</evidence>
<dbReference type="EMBL" id="CAEZSR010000001">
    <property type="protein sequence ID" value="CAB4536770.1"/>
    <property type="molecule type" value="Genomic_DNA"/>
</dbReference>
<proteinExistence type="inferred from homology"/>
<dbReference type="PANTHER" id="PTHR22572">
    <property type="entry name" value="SUGAR-1-PHOSPHATE GUANYL TRANSFERASE"/>
    <property type="match status" value="1"/>
</dbReference>
<feature type="domain" description="Nucleotidyl transferase" evidence="4">
    <location>
        <begin position="2"/>
        <end position="233"/>
    </location>
</feature>
<comment type="similarity">
    <text evidence="1">Belongs to the transferase hexapeptide repeat family.</text>
</comment>
<dbReference type="CDD" id="cd04181">
    <property type="entry name" value="NTP_transferase"/>
    <property type="match status" value="1"/>
</dbReference>
<dbReference type="Gene3D" id="3.30.310.50">
    <property type="entry name" value="Alpha-D-phosphohexomutase, C-terminal domain"/>
    <property type="match status" value="1"/>
</dbReference>
<dbReference type="InterPro" id="IPR005844">
    <property type="entry name" value="A-D-PHexomutase_a/b/a-I"/>
</dbReference>
<protein>
    <submittedName>
        <fullName evidence="9">Unannotated protein</fullName>
    </submittedName>
</protein>
<dbReference type="InterPro" id="IPR050486">
    <property type="entry name" value="Mannose-1P_guanyltransferase"/>
</dbReference>
<dbReference type="SUPFAM" id="SSF53448">
    <property type="entry name" value="Nucleotide-diphospho-sugar transferases"/>
    <property type="match status" value="1"/>
</dbReference>
<feature type="domain" description="Alpha-D-phosphohexomutase alpha/beta/alpha" evidence="5">
    <location>
        <begin position="382"/>
        <end position="513"/>
    </location>
</feature>
<dbReference type="Pfam" id="PF00483">
    <property type="entry name" value="NTP_transferase"/>
    <property type="match status" value="1"/>
</dbReference>
<dbReference type="InterPro" id="IPR005835">
    <property type="entry name" value="NTP_transferase_dom"/>
</dbReference>
<dbReference type="SUPFAM" id="SSF55957">
    <property type="entry name" value="Phosphoglucomutase, C-terminal domain"/>
    <property type="match status" value="1"/>
</dbReference>
<dbReference type="Pfam" id="PF02879">
    <property type="entry name" value="PGM_PMM_II"/>
    <property type="match status" value="1"/>
</dbReference>
<evidence type="ECO:0000256" key="3">
    <source>
        <dbReference type="ARBA" id="ARBA00022553"/>
    </source>
</evidence>
<dbReference type="InterPro" id="IPR036900">
    <property type="entry name" value="A-D-PHexomutase_C_sf"/>
</dbReference>
<gene>
    <name evidence="9" type="ORF">UFOPK1493_00043</name>
</gene>
<dbReference type="GO" id="GO:0016868">
    <property type="term" value="F:intramolecular phosphotransferase activity"/>
    <property type="evidence" value="ECO:0007669"/>
    <property type="project" value="InterPro"/>
</dbReference>
<dbReference type="AlphaFoldDB" id="A0A6J6BC96"/>
<keyword evidence="3" id="KW-0597">Phosphoprotein</keyword>